<organism evidence="12 13">
    <name type="scientific">Mycolicibacterium arabiense</name>
    <dbReference type="NCBI Taxonomy" id="1286181"/>
    <lineage>
        <taxon>Bacteria</taxon>
        <taxon>Bacillati</taxon>
        <taxon>Actinomycetota</taxon>
        <taxon>Actinomycetes</taxon>
        <taxon>Mycobacteriales</taxon>
        <taxon>Mycobacteriaceae</taxon>
        <taxon>Mycolicibacterium</taxon>
    </lineage>
</organism>
<dbReference type="GO" id="GO:0010181">
    <property type="term" value="F:FMN binding"/>
    <property type="evidence" value="ECO:0007669"/>
    <property type="project" value="InterPro"/>
</dbReference>
<dbReference type="PRINTS" id="PR00368">
    <property type="entry name" value="FADPNR"/>
</dbReference>
<dbReference type="PANTHER" id="PTHR42917:SF2">
    <property type="entry name" value="2,4-DIENOYL-COA REDUCTASE [(2E)-ENOYL-COA-PRODUCING]"/>
    <property type="match status" value="1"/>
</dbReference>
<dbReference type="Pfam" id="PF00724">
    <property type="entry name" value="Oxidored_FMN"/>
    <property type="match status" value="1"/>
</dbReference>
<keyword evidence="4" id="KW-0285">Flavoprotein</keyword>
<gene>
    <name evidence="12" type="ORF">MARA_40100</name>
</gene>
<evidence type="ECO:0000256" key="1">
    <source>
        <dbReference type="ARBA" id="ARBA00001917"/>
    </source>
</evidence>
<evidence type="ECO:0000256" key="7">
    <source>
        <dbReference type="ARBA" id="ARBA00023002"/>
    </source>
</evidence>
<evidence type="ECO:0000256" key="3">
    <source>
        <dbReference type="ARBA" id="ARBA00011048"/>
    </source>
</evidence>
<dbReference type="EMBL" id="AP022593">
    <property type="protein sequence ID" value="BBY50542.1"/>
    <property type="molecule type" value="Genomic_DNA"/>
</dbReference>
<dbReference type="InterPro" id="IPR036188">
    <property type="entry name" value="FAD/NAD-bd_sf"/>
</dbReference>
<keyword evidence="6" id="KW-0479">Metal-binding</keyword>
<evidence type="ECO:0000256" key="8">
    <source>
        <dbReference type="ARBA" id="ARBA00023004"/>
    </source>
</evidence>
<protein>
    <submittedName>
        <fullName evidence="12">Oxidoreductase</fullName>
    </submittedName>
</protein>
<dbReference type="InterPro" id="IPR051793">
    <property type="entry name" value="NADH:flavin_oxidoreductase"/>
</dbReference>
<evidence type="ECO:0000256" key="5">
    <source>
        <dbReference type="ARBA" id="ARBA00022643"/>
    </source>
</evidence>
<comment type="similarity">
    <text evidence="3">In the N-terminal section; belongs to the NADH:flavin oxidoreductase/NADH oxidase family.</text>
</comment>
<reference evidence="12 13" key="1">
    <citation type="journal article" date="2019" name="Emerg. Microbes Infect.">
        <title>Comprehensive subspecies identification of 175 nontuberculous mycobacteria species based on 7547 genomic profiles.</title>
        <authorList>
            <person name="Matsumoto Y."/>
            <person name="Kinjo T."/>
            <person name="Motooka D."/>
            <person name="Nabeya D."/>
            <person name="Jung N."/>
            <person name="Uechi K."/>
            <person name="Horii T."/>
            <person name="Iida T."/>
            <person name="Fujita J."/>
            <person name="Nakamura S."/>
        </authorList>
    </citation>
    <scope>NUCLEOTIDE SEQUENCE [LARGE SCALE GENOMIC DNA]</scope>
    <source>
        <strain evidence="12 13">JCM 18538</strain>
    </source>
</reference>
<comment type="cofactor">
    <cofactor evidence="1">
        <name>FMN</name>
        <dbReference type="ChEBI" id="CHEBI:58210"/>
    </cofactor>
</comment>
<dbReference type="Gene3D" id="3.20.20.70">
    <property type="entry name" value="Aldolase class I"/>
    <property type="match status" value="1"/>
</dbReference>
<sequence length="676" mass="73186">MTTTDGIDPILAPLFEPITLGNTVIRNRVVMTGHGTGMAKDYLPTDQHVAYYRERAMGGAGLIGMAFPQIHPTSQDVPGEPRAWLPEIVPGLRKISDAVHEYGARIVMQLGHGGRQGHSTFTERALWGPSNTPCPFNLEMPKEMELEDIDEIVEAHAVGARHAKQGGMDGVEIHSGYGGYLLASFLSHFSNHRADEYGGSLENRMRIVLRVIDAVRAEVGPGFLVGMNLQGHDFSPRGIEVDDAQRIAQACVATGKIDYVCVKAATYNQAHQNVPDMQHPKRIWESLAAAVKAVVDVPVIAVGRINEPTDAADVLRLGHADMVAMTRQQIADPETVNKMRDGRLDEIRRCIGCNQGCIDRLFDVTHSSCVHNPAAGYERELGIGTLMPATFRRRVVVIGAGPAGMKAAETAARQGHEVTLVERRQRTGGQLRIAAKIEGRGEIAGVIDHLDVMVRKYGVDVRLGWSPTAEEVLDLEPDHVIVATGSAPGDDIVGNLAQGIAFTPGLDQEHVLSVWDVLEDDRPVGRHVVVVDDGEGGWKGIGLALQLQSDHRDVEFVTPLPYVGAKLGPFSANLAVPRIHQSGMTTRPFTTVTAVDGPTVHISDRARPDTVTDVDTVILAGWHRPVTGLYFALKGRGVSLERIGDAIASRSMMEAVHEGERAARRIPSTTPSTARV</sequence>
<dbReference type="SUPFAM" id="SSF51395">
    <property type="entry name" value="FMN-linked oxidoreductases"/>
    <property type="match status" value="1"/>
</dbReference>
<keyword evidence="13" id="KW-1185">Reference proteome</keyword>
<keyword evidence="9" id="KW-0411">Iron-sulfur</keyword>
<dbReference type="InterPro" id="IPR013785">
    <property type="entry name" value="Aldolase_TIM"/>
</dbReference>
<dbReference type="InterPro" id="IPR001155">
    <property type="entry name" value="OxRdtase_FMN_N"/>
</dbReference>
<accession>A0A7I7S0Y2</accession>
<dbReference type="RefSeq" id="WP_163920070.1">
    <property type="nucleotide sequence ID" value="NZ_AP022593.1"/>
</dbReference>
<evidence type="ECO:0000256" key="6">
    <source>
        <dbReference type="ARBA" id="ARBA00022723"/>
    </source>
</evidence>
<evidence type="ECO:0000259" key="10">
    <source>
        <dbReference type="Pfam" id="PF00724"/>
    </source>
</evidence>
<evidence type="ECO:0000313" key="13">
    <source>
        <dbReference type="Proteomes" id="UP000467428"/>
    </source>
</evidence>
<dbReference type="Gene3D" id="3.50.50.60">
    <property type="entry name" value="FAD/NAD(P)-binding domain"/>
    <property type="match status" value="1"/>
</dbReference>
<evidence type="ECO:0000256" key="4">
    <source>
        <dbReference type="ARBA" id="ARBA00022630"/>
    </source>
</evidence>
<evidence type="ECO:0000256" key="9">
    <source>
        <dbReference type="ARBA" id="ARBA00023014"/>
    </source>
</evidence>
<evidence type="ECO:0000259" key="11">
    <source>
        <dbReference type="Pfam" id="PF07992"/>
    </source>
</evidence>
<keyword evidence="7" id="KW-0560">Oxidoreductase</keyword>
<feature type="domain" description="FAD/NAD(P)-binding" evidence="11">
    <location>
        <begin position="394"/>
        <end position="640"/>
    </location>
</feature>
<keyword evidence="8" id="KW-0408">Iron</keyword>
<evidence type="ECO:0000256" key="2">
    <source>
        <dbReference type="ARBA" id="ARBA00001966"/>
    </source>
</evidence>
<dbReference type="PANTHER" id="PTHR42917">
    <property type="entry name" value="2,4-DIENOYL-COA REDUCTASE"/>
    <property type="match status" value="1"/>
</dbReference>
<dbReference type="KEGG" id="marz:MARA_40100"/>
<dbReference type="SUPFAM" id="SSF51905">
    <property type="entry name" value="FAD/NAD(P)-binding domain"/>
    <property type="match status" value="1"/>
</dbReference>
<evidence type="ECO:0000313" key="12">
    <source>
        <dbReference type="EMBL" id="BBY50542.1"/>
    </source>
</evidence>
<keyword evidence="5" id="KW-0288">FMN</keyword>
<dbReference type="Proteomes" id="UP000467428">
    <property type="component" value="Chromosome"/>
</dbReference>
<dbReference type="GO" id="GO:0051536">
    <property type="term" value="F:iron-sulfur cluster binding"/>
    <property type="evidence" value="ECO:0007669"/>
    <property type="project" value="UniProtKB-KW"/>
</dbReference>
<dbReference type="AlphaFoldDB" id="A0A7I7S0Y2"/>
<dbReference type="InterPro" id="IPR023753">
    <property type="entry name" value="FAD/NAD-binding_dom"/>
</dbReference>
<name>A0A7I7S0Y2_9MYCO</name>
<dbReference type="Gene3D" id="3.40.50.720">
    <property type="entry name" value="NAD(P)-binding Rossmann-like Domain"/>
    <property type="match status" value="1"/>
</dbReference>
<geneLocation type="plasmid" evidence="13">
    <name>pjcm18538 dna</name>
</geneLocation>
<dbReference type="GO" id="GO:0046872">
    <property type="term" value="F:metal ion binding"/>
    <property type="evidence" value="ECO:0007669"/>
    <property type="project" value="UniProtKB-KW"/>
</dbReference>
<dbReference type="GO" id="GO:0016491">
    <property type="term" value="F:oxidoreductase activity"/>
    <property type="evidence" value="ECO:0007669"/>
    <property type="project" value="UniProtKB-KW"/>
</dbReference>
<proteinExistence type="inferred from homology"/>
<comment type="cofactor">
    <cofactor evidence="2">
        <name>[4Fe-4S] cluster</name>
        <dbReference type="ChEBI" id="CHEBI:49883"/>
    </cofactor>
</comment>
<dbReference type="Pfam" id="PF07992">
    <property type="entry name" value="Pyr_redox_2"/>
    <property type="match status" value="1"/>
</dbReference>
<feature type="domain" description="NADH:flavin oxidoreductase/NADH oxidase N-terminal" evidence="10">
    <location>
        <begin position="14"/>
        <end position="345"/>
    </location>
</feature>